<feature type="transmembrane region" description="Helical" evidence="5">
    <location>
        <begin position="30"/>
        <end position="48"/>
    </location>
</feature>
<name>A0ABN4YV97_SPOUR</name>
<dbReference type="Proteomes" id="UP000192486">
    <property type="component" value="Chromosome"/>
</dbReference>
<keyword evidence="1" id="KW-1003">Cell membrane</keyword>
<sequence length="167" mass="18649">MIEIIAAIVTTADILIVYTLLQLRRGRLMIMLWTTILNVLLPLIGFYAGEWVMIFFTGWGHALSSVLLSLIGLHILLSDSEDLSVVNKISPFFLALIVSIDAFGVSVTFGMMQLNKWLFVLASGFFSIIFSAIAFLYTGRLRVINSTFIRRLAGIVFICMGVLSLFF</sequence>
<keyword evidence="2 5" id="KW-0812">Transmembrane</keyword>
<dbReference type="RefSeq" id="WP_029053457.1">
    <property type="nucleotide sequence ID" value="NZ_CP015108.1"/>
</dbReference>
<dbReference type="Pfam" id="PF02659">
    <property type="entry name" value="Mntp"/>
    <property type="match status" value="1"/>
</dbReference>
<evidence type="ECO:0000256" key="5">
    <source>
        <dbReference type="SAM" id="Phobius"/>
    </source>
</evidence>
<keyword evidence="3 5" id="KW-1133">Transmembrane helix</keyword>
<dbReference type="PANTHER" id="PTHR35529:SF1">
    <property type="entry name" value="MANGANESE EFFLUX PUMP MNTP-RELATED"/>
    <property type="match status" value="1"/>
</dbReference>
<dbReference type="InterPro" id="IPR003810">
    <property type="entry name" value="Mntp/YtaF"/>
</dbReference>
<evidence type="ECO:0000256" key="4">
    <source>
        <dbReference type="ARBA" id="ARBA00023136"/>
    </source>
</evidence>
<keyword evidence="7" id="KW-1185">Reference proteome</keyword>
<accession>A0ABN4YV97</accession>
<evidence type="ECO:0008006" key="8">
    <source>
        <dbReference type="Google" id="ProtNLM"/>
    </source>
</evidence>
<reference evidence="6 7" key="1">
    <citation type="submission" date="2016-04" db="EMBL/GenBank/DDBJ databases">
        <title>Comparative Genomics and Epigenetics of Sporosarcina ureae.</title>
        <authorList>
            <person name="Oliver A.S."/>
            <person name="Cooper K.K."/>
        </authorList>
    </citation>
    <scope>NUCLEOTIDE SEQUENCE [LARGE SCALE GENOMIC DNA]</scope>
    <source>
        <strain evidence="6 7">S204</strain>
    </source>
</reference>
<feature type="transmembrane region" description="Helical" evidence="5">
    <location>
        <begin position="117"/>
        <end position="136"/>
    </location>
</feature>
<feature type="transmembrane region" description="Helical" evidence="5">
    <location>
        <begin position="6"/>
        <end position="23"/>
    </location>
</feature>
<evidence type="ECO:0000256" key="3">
    <source>
        <dbReference type="ARBA" id="ARBA00022989"/>
    </source>
</evidence>
<evidence type="ECO:0000313" key="7">
    <source>
        <dbReference type="Proteomes" id="UP000192486"/>
    </source>
</evidence>
<feature type="transmembrane region" description="Helical" evidence="5">
    <location>
        <begin position="148"/>
        <end position="166"/>
    </location>
</feature>
<gene>
    <name evidence="6" type="ORF">SporoS204_12225</name>
</gene>
<protein>
    <recommendedName>
        <fullName evidence="8">Mn2+ efflux pump MntP</fullName>
    </recommendedName>
</protein>
<evidence type="ECO:0000256" key="1">
    <source>
        <dbReference type="ARBA" id="ARBA00022475"/>
    </source>
</evidence>
<dbReference type="PANTHER" id="PTHR35529">
    <property type="entry name" value="MANGANESE EFFLUX PUMP MNTP-RELATED"/>
    <property type="match status" value="1"/>
</dbReference>
<dbReference type="EMBL" id="CP015108">
    <property type="protein sequence ID" value="ARF14850.1"/>
    <property type="molecule type" value="Genomic_DNA"/>
</dbReference>
<proteinExistence type="predicted"/>
<feature type="transmembrane region" description="Helical" evidence="5">
    <location>
        <begin position="89"/>
        <end position="111"/>
    </location>
</feature>
<keyword evidence="4 5" id="KW-0472">Membrane</keyword>
<organism evidence="6 7">
    <name type="scientific">Sporosarcina ureae</name>
    <dbReference type="NCBI Taxonomy" id="1571"/>
    <lineage>
        <taxon>Bacteria</taxon>
        <taxon>Bacillati</taxon>
        <taxon>Bacillota</taxon>
        <taxon>Bacilli</taxon>
        <taxon>Bacillales</taxon>
        <taxon>Caryophanaceae</taxon>
        <taxon>Sporosarcina</taxon>
    </lineage>
</organism>
<feature type="transmembrane region" description="Helical" evidence="5">
    <location>
        <begin position="54"/>
        <end position="77"/>
    </location>
</feature>
<evidence type="ECO:0000256" key="2">
    <source>
        <dbReference type="ARBA" id="ARBA00022692"/>
    </source>
</evidence>
<evidence type="ECO:0000313" key="6">
    <source>
        <dbReference type="EMBL" id="ARF14850.1"/>
    </source>
</evidence>